<dbReference type="Proteomes" id="UP001055879">
    <property type="component" value="Linkage Group LG15"/>
</dbReference>
<name>A0ACB8XTD1_ARCLA</name>
<comment type="caution">
    <text evidence="1">The sequence shown here is derived from an EMBL/GenBank/DDBJ whole genome shotgun (WGS) entry which is preliminary data.</text>
</comment>
<protein>
    <submittedName>
        <fullName evidence="1">Uncharacterized protein</fullName>
    </submittedName>
</protein>
<dbReference type="EMBL" id="CM042061">
    <property type="protein sequence ID" value="KAI3673927.1"/>
    <property type="molecule type" value="Genomic_DNA"/>
</dbReference>
<evidence type="ECO:0000313" key="1">
    <source>
        <dbReference type="EMBL" id="KAI3673927.1"/>
    </source>
</evidence>
<sequence length="109" mass="12584">MPSRMSSSSLKYRFNTIFVHICEITFDWKGKNLSCDESTQRLKRRYVKDLSNFHQGTYTVPNSDRKGCIDNNDNCGSEKEGPKNCSIIYLSATTFFIFYLYSPKRASSP</sequence>
<keyword evidence="2" id="KW-1185">Reference proteome</keyword>
<proteinExistence type="predicted"/>
<gene>
    <name evidence="1" type="ORF">L6452_40058</name>
</gene>
<accession>A0ACB8XTD1</accession>
<evidence type="ECO:0000313" key="2">
    <source>
        <dbReference type="Proteomes" id="UP001055879"/>
    </source>
</evidence>
<reference evidence="1 2" key="2">
    <citation type="journal article" date="2022" name="Mol. Ecol. Resour.">
        <title>The genomes of chicory, endive, great burdock and yacon provide insights into Asteraceae paleo-polyploidization history and plant inulin production.</title>
        <authorList>
            <person name="Fan W."/>
            <person name="Wang S."/>
            <person name="Wang H."/>
            <person name="Wang A."/>
            <person name="Jiang F."/>
            <person name="Liu H."/>
            <person name="Zhao H."/>
            <person name="Xu D."/>
            <person name="Zhang Y."/>
        </authorList>
    </citation>
    <scope>NUCLEOTIDE SEQUENCE [LARGE SCALE GENOMIC DNA]</scope>
    <source>
        <strain evidence="2">cv. Niubang</strain>
    </source>
</reference>
<organism evidence="1 2">
    <name type="scientific">Arctium lappa</name>
    <name type="common">Greater burdock</name>
    <name type="synonym">Lappa major</name>
    <dbReference type="NCBI Taxonomy" id="4217"/>
    <lineage>
        <taxon>Eukaryota</taxon>
        <taxon>Viridiplantae</taxon>
        <taxon>Streptophyta</taxon>
        <taxon>Embryophyta</taxon>
        <taxon>Tracheophyta</taxon>
        <taxon>Spermatophyta</taxon>
        <taxon>Magnoliopsida</taxon>
        <taxon>eudicotyledons</taxon>
        <taxon>Gunneridae</taxon>
        <taxon>Pentapetalae</taxon>
        <taxon>asterids</taxon>
        <taxon>campanulids</taxon>
        <taxon>Asterales</taxon>
        <taxon>Asteraceae</taxon>
        <taxon>Carduoideae</taxon>
        <taxon>Cardueae</taxon>
        <taxon>Arctiinae</taxon>
        <taxon>Arctium</taxon>
    </lineage>
</organism>
<reference evidence="2" key="1">
    <citation type="journal article" date="2022" name="Mol. Ecol. Resour.">
        <title>The genomes of chicory, endive, great burdock and yacon provide insights into Asteraceae palaeo-polyploidization history and plant inulin production.</title>
        <authorList>
            <person name="Fan W."/>
            <person name="Wang S."/>
            <person name="Wang H."/>
            <person name="Wang A."/>
            <person name="Jiang F."/>
            <person name="Liu H."/>
            <person name="Zhao H."/>
            <person name="Xu D."/>
            <person name="Zhang Y."/>
        </authorList>
    </citation>
    <scope>NUCLEOTIDE SEQUENCE [LARGE SCALE GENOMIC DNA]</scope>
    <source>
        <strain evidence="2">cv. Niubang</strain>
    </source>
</reference>